<protein>
    <recommendedName>
        <fullName evidence="1">DUF6729 domain-containing protein</fullName>
    </recommendedName>
</protein>
<gene>
    <name evidence="2" type="ORF">DAPPUDRAFT_106876</name>
</gene>
<dbReference type="PANTHER" id="PTHR24401">
    <property type="entry name" value="SI:CH211-243P7.3-RELATED"/>
    <property type="match status" value="1"/>
</dbReference>
<dbReference type="PhylomeDB" id="E9GV93"/>
<dbReference type="AlphaFoldDB" id="E9GV93"/>
<dbReference type="HOGENOM" id="CLU_903882_0_0_1"/>
<organism evidence="2 3">
    <name type="scientific">Daphnia pulex</name>
    <name type="common">Water flea</name>
    <dbReference type="NCBI Taxonomy" id="6669"/>
    <lineage>
        <taxon>Eukaryota</taxon>
        <taxon>Metazoa</taxon>
        <taxon>Ecdysozoa</taxon>
        <taxon>Arthropoda</taxon>
        <taxon>Crustacea</taxon>
        <taxon>Branchiopoda</taxon>
        <taxon>Diplostraca</taxon>
        <taxon>Cladocera</taxon>
        <taxon>Anomopoda</taxon>
        <taxon>Daphniidae</taxon>
        <taxon>Daphnia</taxon>
    </lineage>
</organism>
<dbReference type="KEGG" id="dpx:DAPPUDRAFT_106876"/>
<dbReference type="OrthoDB" id="8942218at2759"/>
<dbReference type="eggNOG" id="ENOG502S5WA">
    <property type="taxonomic scope" value="Eukaryota"/>
</dbReference>
<reference evidence="2 3" key="1">
    <citation type="journal article" date="2011" name="Science">
        <title>The ecoresponsive genome of Daphnia pulex.</title>
        <authorList>
            <person name="Colbourne J.K."/>
            <person name="Pfrender M.E."/>
            <person name="Gilbert D."/>
            <person name="Thomas W.K."/>
            <person name="Tucker A."/>
            <person name="Oakley T.H."/>
            <person name="Tokishita S."/>
            <person name="Aerts A."/>
            <person name="Arnold G.J."/>
            <person name="Basu M.K."/>
            <person name="Bauer D.J."/>
            <person name="Caceres C.E."/>
            <person name="Carmel L."/>
            <person name="Casola C."/>
            <person name="Choi J.H."/>
            <person name="Detter J.C."/>
            <person name="Dong Q."/>
            <person name="Dusheyko S."/>
            <person name="Eads B.D."/>
            <person name="Frohlich T."/>
            <person name="Geiler-Samerotte K.A."/>
            <person name="Gerlach D."/>
            <person name="Hatcher P."/>
            <person name="Jogdeo S."/>
            <person name="Krijgsveld J."/>
            <person name="Kriventseva E.V."/>
            <person name="Kultz D."/>
            <person name="Laforsch C."/>
            <person name="Lindquist E."/>
            <person name="Lopez J."/>
            <person name="Manak J.R."/>
            <person name="Muller J."/>
            <person name="Pangilinan J."/>
            <person name="Patwardhan R.P."/>
            <person name="Pitluck S."/>
            <person name="Pritham E.J."/>
            <person name="Rechtsteiner A."/>
            <person name="Rho M."/>
            <person name="Rogozin I.B."/>
            <person name="Sakarya O."/>
            <person name="Salamov A."/>
            <person name="Schaack S."/>
            <person name="Shapiro H."/>
            <person name="Shiga Y."/>
            <person name="Skalitzky C."/>
            <person name="Smith Z."/>
            <person name="Souvorov A."/>
            <person name="Sung W."/>
            <person name="Tang Z."/>
            <person name="Tsuchiya D."/>
            <person name="Tu H."/>
            <person name="Vos H."/>
            <person name="Wang M."/>
            <person name="Wolf Y.I."/>
            <person name="Yamagata H."/>
            <person name="Yamada T."/>
            <person name="Ye Y."/>
            <person name="Shaw J.R."/>
            <person name="Andrews J."/>
            <person name="Crease T.J."/>
            <person name="Tang H."/>
            <person name="Lucas S.M."/>
            <person name="Robertson H.M."/>
            <person name="Bork P."/>
            <person name="Koonin E.V."/>
            <person name="Zdobnov E.M."/>
            <person name="Grigoriev I.V."/>
            <person name="Lynch M."/>
            <person name="Boore J.L."/>
        </authorList>
    </citation>
    <scope>NUCLEOTIDE SEQUENCE [LARGE SCALE GENOMIC DNA]</scope>
</reference>
<dbReference type="InParanoid" id="E9GV93"/>
<dbReference type="EMBL" id="GL732567">
    <property type="protein sequence ID" value="EFX76650.1"/>
    <property type="molecule type" value="Genomic_DNA"/>
</dbReference>
<proteinExistence type="predicted"/>
<evidence type="ECO:0000259" key="1">
    <source>
        <dbReference type="Pfam" id="PF20499"/>
    </source>
</evidence>
<sequence length="308" mass="36065">MRTLQERGKDVMGRLRVCECGYHVSHQAATSSGDNQILVSHQGATSACYEQLIVAGNAETKRMESPHRKTDYSQRLPSGWRETLDPIDWQWVGQNLFACKGVLVSDLKTWWHPPHPPGPSRNFPSLGSYFYKRLFLWMPRKMWLFDFKCTSCVRHSLSSKGLYHRVRSVIDIKNRYYLAAEYLECSSCKGMFISYDHRLMEQLTEDYKARFGIFFTRKFACDKAIVSLMRARSLGNSTTALCNNIHELQSEEWMRSVLIYLSDCERHKREKERLKLPTHVYEAPPIFKSTPTPKWFLAIYIRDVWSRL</sequence>
<feature type="domain" description="DUF6729" evidence="1">
    <location>
        <begin position="80"/>
        <end position="305"/>
    </location>
</feature>
<dbReference type="OMA" id="ATSACYE"/>
<accession>E9GV93</accession>
<dbReference type="PANTHER" id="PTHR24401:SF29">
    <property type="entry name" value="SI:CH211-243P7.3-RELATED"/>
    <property type="match status" value="1"/>
</dbReference>
<evidence type="ECO:0000313" key="2">
    <source>
        <dbReference type="EMBL" id="EFX76650.1"/>
    </source>
</evidence>
<name>E9GV93_DAPPU</name>
<dbReference type="Proteomes" id="UP000000305">
    <property type="component" value="Unassembled WGS sequence"/>
</dbReference>
<evidence type="ECO:0000313" key="3">
    <source>
        <dbReference type="Proteomes" id="UP000000305"/>
    </source>
</evidence>
<dbReference type="InterPro" id="IPR046616">
    <property type="entry name" value="DUF6729"/>
</dbReference>
<dbReference type="Pfam" id="PF20499">
    <property type="entry name" value="DUF6729"/>
    <property type="match status" value="1"/>
</dbReference>
<keyword evidence="3" id="KW-1185">Reference proteome</keyword>